<proteinExistence type="predicted"/>
<dbReference type="Proteomes" id="UP000499080">
    <property type="component" value="Unassembled WGS sequence"/>
</dbReference>
<name>A0A4Y2MMG1_ARAVE</name>
<sequence>MVEPEIFITLIAKQGLYFQFRRLRFTEFINVKLCEHCLGYFHTIKYREAGEKESPQRCDNCGELKPKGAEDDCRRPKCHKCTIAREEYGLDKRCLSFQRHMDLIIERTY</sequence>
<evidence type="ECO:0000313" key="1">
    <source>
        <dbReference type="EMBL" id="GBN28351.1"/>
    </source>
</evidence>
<dbReference type="EMBL" id="BGPR01007630">
    <property type="protein sequence ID" value="GBN28351.1"/>
    <property type="molecule type" value="Genomic_DNA"/>
</dbReference>
<dbReference type="AlphaFoldDB" id="A0A4Y2MMG1"/>
<comment type="caution">
    <text evidence="1">The sequence shown here is derived from an EMBL/GenBank/DDBJ whole genome shotgun (WGS) entry which is preliminary data.</text>
</comment>
<evidence type="ECO:0000313" key="2">
    <source>
        <dbReference type="Proteomes" id="UP000499080"/>
    </source>
</evidence>
<protein>
    <submittedName>
        <fullName evidence="1">Uncharacterized protein</fullName>
    </submittedName>
</protein>
<accession>A0A4Y2MMG1</accession>
<organism evidence="1 2">
    <name type="scientific">Araneus ventricosus</name>
    <name type="common">Orbweaver spider</name>
    <name type="synonym">Epeira ventricosa</name>
    <dbReference type="NCBI Taxonomy" id="182803"/>
    <lineage>
        <taxon>Eukaryota</taxon>
        <taxon>Metazoa</taxon>
        <taxon>Ecdysozoa</taxon>
        <taxon>Arthropoda</taxon>
        <taxon>Chelicerata</taxon>
        <taxon>Arachnida</taxon>
        <taxon>Araneae</taxon>
        <taxon>Araneomorphae</taxon>
        <taxon>Entelegynae</taxon>
        <taxon>Araneoidea</taxon>
        <taxon>Araneidae</taxon>
        <taxon>Araneus</taxon>
    </lineage>
</organism>
<gene>
    <name evidence="1" type="ORF">AVEN_248361_1</name>
</gene>
<reference evidence="1 2" key="1">
    <citation type="journal article" date="2019" name="Sci. Rep.">
        <title>Orb-weaving spider Araneus ventricosus genome elucidates the spidroin gene catalogue.</title>
        <authorList>
            <person name="Kono N."/>
            <person name="Nakamura H."/>
            <person name="Ohtoshi R."/>
            <person name="Moran D.A.P."/>
            <person name="Shinohara A."/>
            <person name="Yoshida Y."/>
            <person name="Fujiwara M."/>
            <person name="Mori M."/>
            <person name="Tomita M."/>
            <person name="Arakawa K."/>
        </authorList>
    </citation>
    <scope>NUCLEOTIDE SEQUENCE [LARGE SCALE GENOMIC DNA]</scope>
</reference>
<keyword evidence="2" id="KW-1185">Reference proteome</keyword>